<evidence type="ECO:0000313" key="6">
    <source>
        <dbReference type="Proteomes" id="UP000478746"/>
    </source>
</evidence>
<sequence length="63" mass="7068">MYYREADLVRLEVSLPAGVDSNGKIIGWDKRLMLDEVNLTDQFVEARNDERGEDGVAVAISAR</sequence>
<dbReference type="Proteomes" id="UP000478746">
    <property type="component" value="Unassembled WGS sequence"/>
</dbReference>
<dbReference type="Proteomes" id="UP000476628">
    <property type="component" value="Unassembled WGS sequence"/>
</dbReference>
<dbReference type="EMBL" id="WDVF01000013">
    <property type="protein sequence ID" value="KAB7134597.1"/>
    <property type="molecule type" value="Genomic_DNA"/>
</dbReference>
<name>A0A6A2SLD8_BIFLN</name>
<accession>A0A6A2SLD8</accession>
<evidence type="ECO:0000313" key="3">
    <source>
        <dbReference type="EMBL" id="KAB7201797.1"/>
    </source>
</evidence>
<evidence type="ECO:0000313" key="4">
    <source>
        <dbReference type="Proteomes" id="UP000461165"/>
    </source>
</evidence>
<evidence type="ECO:0000313" key="2">
    <source>
        <dbReference type="EMBL" id="KAB7134597.1"/>
    </source>
</evidence>
<dbReference type="EMBL" id="WDUB01000021">
    <property type="protein sequence ID" value="KAB7201797.1"/>
    <property type="molecule type" value="Genomic_DNA"/>
</dbReference>
<comment type="caution">
    <text evidence="2">The sequence shown here is derived from an EMBL/GenBank/DDBJ whole genome shotgun (WGS) entry which is preliminary data.</text>
</comment>
<organism evidence="2 4">
    <name type="scientific">Bifidobacterium longum</name>
    <dbReference type="NCBI Taxonomy" id="216816"/>
    <lineage>
        <taxon>Bacteria</taxon>
        <taxon>Bacillati</taxon>
        <taxon>Actinomycetota</taxon>
        <taxon>Actinomycetes</taxon>
        <taxon>Bifidobacteriales</taxon>
        <taxon>Bifidobacteriaceae</taxon>
        <taxon>Bifidobacterium</taxon>
    </lineage>
</organism>
<dbReference type="EMBL" id="WEAY01000013">
    <property type="protein sequence ID" value="KAB6837598.1"/>
    <property type="molecule type" value="Genomic_DNA"/>
</dbReference>
<protein>
    <submittedName>
        <fullName evidence="2">Uncharacterized protein</fullName>
    </submittedName>
</protein>
<reference evidence="4 5" key="1">
    <citation type="journal article" date="2019" name="Nat. Med.">
        <title>A library of human gut bacterial isolates paired with longitudinal multiomics data enables mechanistic microbiome research.</title>
        <authorList>
            <person name="Poyet M."/>
            <person name="Groussin M."/>
            <person name="Gibbons S.M."/>
            <person name="Avila-Pacheco J."/>
            <person name="Jiang X."/>
            <person name="Kearney S.M."/>
            <person name="Perrotta A.R."/>
            <person name="Berdy B."/>
            <person name="Zhao S."/>
            <person name="Lieberman T.D."/>
            <person name="Swanson P.K."/>
            <person name="Smith M."/>
            <person name="Roesemann S."/>
            <person name="Alexander J.E."/>
            <person name="Rich S.A."/>
            <person name="Livny J."/>
            <person name="Vlamakis H."/>
            <person name="Clish C."/>
            <person name="Bullock K."/>
            <person name="Deik A."/>
            <person name="Scott J."/>
            <person name="Pierce K.A."/>
            <person name="Xavier R.J."/>
            <person name="Alm E.J."/>
        </authorList>
    </citation>
    <scope>NUCLEOTIDE SEQUENCE [LARGE SCALE GENOMIC DNA]</scope>
    <source>
        <strain evidence="3 5">BIOML-A136</strain>
        <strain evidence="2 4">BIOML-A166</strain>
        <strain evidence="1 6">BIOML-A320</strain>
    </source>
</reference>
<dbReference type="Proteomes" id="UP000461165">
    <property type="component" value="Unassembled WGS sequence"/>
</dbReference>
<gene>
    <name evidence="3" type="ORF">GBC45_10030</name>
    <name evidence="2" type="ORF">GBC97_07875</name>
    <name evidence="1" type="ORF">GBK08_07985</name>
</gene>
<proteinExistence type="predicted"/>
<evidence type="ECO:0000313" key="1">
    <source>
        <dbReference type="EMBL" id="KAB6837598.1"/>
    </source>
</evidence>
<evidence type="ECO:0000313" key="5">
    <source>
        <dbReference type="Proteomes" id="UP000476628"/>
    </source>
</evidence>
<dbReference type="AlphaFoldDB" id="A0A6A2SLD8"/>